<name>A0A368GLC6_ANCCA</name>
<comment type="caution">
    <text evidence="2">The sequence shown here is derived from an EMBL/GenBank/DDBJ whole genome shotgun (WGS) entry which is preliminary data.</text>
</comment>
<protein>
    <recommendedName>
        <fullName evidence="1">Inositol polyphosphate-related phosphatase domain-containing protein</fullName>
    </recommendedName>
</protein>
<evidence type="ECO:0000259" key="1">
    <source>
        <dbReference type="Pfam" id="PF22669"/>
    </source>
</evidence>
<dbReference type="InterPro" id="IPR053321">
    <property type="entry name" value="IPP-5-Phosphatase_Type_IV"/>
</dbReference>
<dbReference type="AlphaFoldDB" id="A0A368GLC6"/>
<dbReference type="Pfam" id="PF22669">
    <property type="entry name" value="Exo_endo_phos2"/>
    <property type="match status" value="1"/>
</dbReference>
<dbReference type="EMBL" id="JOJR01000108">
    <property type="protein sequence ID" value="RCN45182.1"/>
    <property type="molecule type" value="Genomic_DNA"/>
</dbReference>
<dbReference type="STRING" id="29170.A0A368GLC6"/>
<evidence type="ECO:0000313" key="3">
    <source>
        <dbReference type="Proteomes" id="UP000252519"/>
    </source>
</evidence>
<dbReference type="PANTHER" id="PTHR47039:SF1">
    <property type="entry name" value="INOSITOL POLYPHOSPHATE 5-PHOSPHATASE E"/>
    <property type="match status" value="1"/>
</dbReference>
<dbReference type="Gene3D" id="3.60.10.10">
    <property type="entry name" value="Endonuclease/exonuclease/phosphatase"/>
    <property type="match status" value="1"/>
</dbReference>
<organism evidence="2 3">
    <name type="scientific">Ancylostoma caninum</name>
    <name type="common">Dog hookworm</name>
    <dbReference type="NCBI Taxonomy" id="29170"/>
    <lineage>
        <taxon>Eukaryota</taxon>
        <taxon>Metazoa</taxon>
        <taxon>Ecdysozoa</taxon>
        <taxon>Nematoda</taxon>
        <taxon>Chromadorea</taxon>
        <taxon>Rhabditida</taxon>
        <taxon>Rhabditina</taxon>
        <taxon>Rhabditomorpha</taxon>
        <taxon>Strongyloidea</taxon>
        <taxon>Ancylostomatidae</taxon>
        <taxon>Ancylostomatinae</taxon>
        <taxon>Ancylostoma</taxon>
    </lineage>
</organism>
<evidence type="ECO:0000313" key="2">
    <source>
        <dbReference type="EMBL" id="RCN45182.1"/>
    </source>
</evidence>
<sequence length="143" mass="16377">MVGFVSQVINSHFQCVLWLGDLNFRITEDSKVNWKAQLQQPNLHDIENAIKNDELKIIREKELAFAEFKEAPIIFAPTHKFELGANDYVPNRIPSYTVRLSVIEFSIGQGNQNGLKSPITTAYRKLLNLTIARSTQHYGRFLS</sequence>
<dbReference type="GO" id="GO:0046856">
    <property type="term" value="P:phosphatidylinositol dephosphorylation"/>
    <property type="evidence" value="ECO:0007669"/>
    <property type="project" value="InterPro"/>
</dbReference>
<gene>
    <name evidence="2" type="ORF">ANCCAN_08806</name>
</gene>
<reference evidence="2 3" key="1">
    <citation type="submission" date="2014-10" db="EMBL/GenBank/DDBJ databases">
        <title>Draft genome of the hookworm Ancylostoma caninum.</title>
        <authorList>
            <person name="Mitreva M."/>
        </authorList>
    </citation>
    <scope>NUCLEOTIDE SEQUENCE [LARGE SCALE GENOMIC DNA]</scope>
    <source>
        <strain evidence="2 3">Baltimore</strain>
    </source>
</reference>
<dbReference type="InterPro" id="IPR000300">
    <property type="entry name" value="IPPc"/>
</dbReference>
<proteinExistence type="predicted"/>
<dbReference type="InterPro" id="IPR036691">
    <property type="entry name" value="Endo/exonu/phosph_ase_sf"/>
</dbReference>
<dbReference type="Proteomes" id="UP000252519">
    <property type="component" value="Unassembled WGS sequence"/>
</dbReference>
<feature type="domain" description="Inositol polyphosphate-related phosphatase" evidence="1">
    <location>
        <begin position="11"/>
        <end position="99"/>
    </location>
</feature>
<accession>A0A368GLC6</accession>
<dbReference type="PANTHER" id="PTHR47039">
    <property type="entry name" value="INOSITOL POLYPHOSPHATE 5-PHOSPHATASE E"/>
    <property type="match status" value="1"/>
</dbReference>
<dbReference type="SUPFAM" id="SSF56219">
    <property type="entry name" value="DNase I-like"/>
    <property type="match status" value="1"/>
</dbReference>
<dbReference type="GO" id="GO:0016791">
    <property type="term" value="F:phosphatase activity"/>
    <property type="evidence" value="ECO:0007669"/>
    <property type="project" value="InterPro"/>
</dbReference>
<dbReference type="OrthoDB" id="2248459at2759"/>
<keyword evidence="3" id="KW-1185">Reference proteome</keyword>